<dbReference type="Proteomes" id="UP000054564">
    <property type="component" value="Unassembled WGS sequence"/>
</dbReference>
<evidence type="ECO:0000313" key="2">
    <source>
        <dbReference type="Proteomes" id="UP000054564"/>
    </source>
</evidence>
<comment type="caution">
    <text evidence="1">The sequence shown here is derived from an EMBL/GenBank/DDBJ whole genome shotgun (WGS) entry which is preliminary data.</text>
</comment>
<sequence>MAHPRTIPWNQDSANGHPSSLEIPLEWLARNGNDGYHCWVGLLERKKDLCAKILAELRLHDICFRTDKCIRLKMFMLISSYHKACEHLSLHGGVLSDPHPRWGTVQGLMNRICPHWTRINAIMGPTMDNPMAEEE</sequence>
<proteinExistence type="predicted"/>
<name>A0A0L0VLH9_9BASI</name>
<dbReference type="PANTHER" id="PTHR33324:SF2">
    <property type="entry name" value="MYB_SANT-LIKE DNA-BINDING DOMAIN-CONTAINING PROTEIN"/>
    <property type="match status" value="1"/>
</dbReference>
<evidence type="ECO:0000313" key="1">
    <source>
        <dbReference type="EMBL" id="KNE99864.1"/>
    </source>
</evidence>
<gene>
    <name evidence="1" type="ORF">PSTG_06954</name>
</gene>
<accession>A0A0L0VLH9</accession>
<organism evidence="1 2">
    <name type="scientific">Puccinia striiformis f. sp. tritici PST-78</name>
    <dbReference type="NCBI Taxonomy" id="1165861"/>
    <lineage>
        <taxon>Eukaryota</taxon>
        <taxon>Fungi</taxon>
        <taxon>Dikarya</taxon>
        <taxon>Basidiomycota</taxon>
        <taxon>Pucciniomycotina</taxon>
        <taxon>Pucciniomycetes</taxon>
        <taxon>Pucciniales</taxon>
        <taxon>Pucciniaceae</taxon>
        <taxon>Puccinia</taxon>
    </lineage>
</organism>
<dbReference type="AlphaFoldDB" id="A0A0L0VLH9"/>
<reference evidence="2" key="1">
    <citation type="submission" date="2014-03" db="EMBL/GenBank/DDBJ databases">
        <title>The Genome Sequence of Puccinia striiformis f. sp. tritici PST-78.</title>
        <authorList>
            <consortium name="The Broad Institute Genome Sequencing Platform"/>
            <person name="Cuomo C."/>
            <person name="Hulbert S."/>
            <person name="Chen X."/>
            <person name="Walker B."/>
            <person name="Young S.K."/>
            <person name="Zeng Q."/>
            <person name="Gargeya S."/>
            <person name="Fitzgerald M."/>
            <person name="Haas B."/>
            <person name="Abouelleil A."/>
            <person name="Alvarado L."/>
            <person name="Arachchi H.M."/>
            <person name="Berlin A.M."/>
            <person name="Chapman S.B."/>
            <person name="Goldberg J."/>
            <person name="Griggs A."/>
            <person name="Gujja S."/>
            <person name="Hansen M."/>
            <person name="Howarth C."/>
            <person name="Imamovic A."/>
            <person name="Larimer J."/>
            <person name="McCowan C."/>
            <person name="Montmayeur A."/>
            <person name="Murphy C."/>
            <person name="Neiman D."/>
            <person name="Pearson M."/>
            <person name="Priest M."/>
            <person name="Roberts A."/>
            <person name="Saif S."/>
            <person name="Shea T."/>
            <person name="Sisk P."/>
            <person name="Sykes S."/>
            <person name="Wortman J."/>
            <person name="Nusbaum C."/>
            <person name="Birren B."/>
        </authorList>
    </citation>
    <scope>NUCLEOTIDE SEQUENCE [LARGE SCALE GENOMIC DNA]</scope>
    <source>
        <strain evidence="2">race PST-78</strain>
    </source>
</reference>
<protein>
    <submittedName>
        <fullName evidence="1">Uncharacterized protein</fullName>
    </submittedName>
</protein>
<dbReference type="PANTHER" id="PTHR33324">
    <property type="entry name" value="EXPRESSED PROTEIN"/>
    <property type="match status" value="1"/>
</dbReference>
<keyword evidence="2" id="KW-1185">Reference proteome</keyword>
<dbReference type="EMBL" id="AJIL01000042">
    <property type="protein sequence ID" value="KNE99864.1"/>
    <property type="molecule type" value="Genomic_DNA"/>
</dbReference>